<organism evidence="1 2">
    <name type="scientific">Bifidobacterium aemilianum</name>
    <dbReference type="NCBI Taxonomy" id="2493120"/>
    <lineage>
        <taxon>Bacteria</taxon>
        <taxon>Bacillati</taxon>
        <taxon>Actinomycetota</taxon>
        <taxon>Actinomycetes</taxon>
        <taxon>Bifidobacteriales</taxon>
        <taxon>Bifidobacteriaceae</taxon>
        <taxon>Bifidobacterium</taxon>
    </lineage>
</organism>
<dbReference type="EMBL" id="PDCG01000003">
    <property type="protein sequence ID" value="RBP97743.1"/>
    <property type="molecule type" value="Genomic_DNA"/>
</dbReference>
<dbReference type="Proteomes" id="UP000252530">
    <property type="component" value="Unassembled WGS sequence"/>
</dbReference>
<accession>A0A366K9E0</accession>
<feature type="non-terminal residue" evidence="1">
    <location>
        <position position="64"/>
    </location>
</feature>
<reference evidence="1 2" key="1">
    <citation type="submission" date="2017-10" db="EMBL/GenBank/DDBJ databases">
        <title>Bifidobacterium xylocopum sp. nov. and Bifidobacterium aemilianum sp. nov., from the carpenter bee (Xylocopa violacea) digestive tract.</title>
        <authorList>
            <person name="Alberoni D."/>
            <person name="Baffoni L."/>
            <person name="Di Gioia D."/>
            <person name="Gaggia F."/>
            <person name="Biavati B."/>
        </authorList>
    </citation>
    <scope>NUCLEOTIDE SEQUENCE [LARGE SCALE GENOMIC DNA]</scope>
    <source>
        <strain evidence="1 2">XV10</strain>
    </source>
</reference>
<comment type="caution">
    <text evidence="1">The sequence shown here is derived from an EMBL/GenBank/DDBJ whole genome shotgun (WGS) entry which is preliminary data.</text>
</comment>
<proteinExistence type="predicted"/>
<name>A0A366K9E0_9BIFI</name>
<evidence type="ECO:0000313" key="1">
    <source>
        <dbReference type="EMBL" id="RBP97743.1"/>
    </source>
</evidence>
<sequence length="64" mass="6945">MGRGVWVGGPVLVVLLVWGGGVVPDQSGRAAWLGLLHAPEPAGRCLPFCDQDPFLRRPCRPVRR</sequence>
<protein>
    <submittedName>
        <fullName evidence="1">Uncharacterized protein</fullName>
    </submittedName>
</protein>
<dbReference type="AlphaFoldDB" id="A0A366K9E0"/>
<keyword evidence="2" id="KW-1185">Reference proteome</keyword>
<evidence type="ECO:0000313" key="2">
    <source>
        <dbReference type="Proteomes" id="UP000252530"/>
    </source>
</evidence>
<gene>
    <name evidence="1" type="ORF">CRD60_03825</name>
</gene>